<reference evidence="2 3" key="1">
    <citation type="submission" date="2018-05" db="EMBL/GenBank/DDBJ databases">
        <title>Genome sequencing of Flavobacterium sp. HYN0049.</title>
        <authorList>
            <person name="Yi H."/>
            <person name="Baek C."/>
        </authorList>
    </citation>
    <scope>NUCLEOTIDE SEQUENCE [LARGE SCALE GENOMIC DNA]</scope>
    <source>
        <strain evidence="2 3">HYN0049</strain>
    </source>
</reference>
<dbReference type="Gene3D" id="3.40.50.1820">
    <property type="entry name" value="alpha/beta hydrolase"/>
    <property type="match status" value="1"/>
</dbReference>
<name>A0A2S1SII4_9FLAO</name>
<gene>
    <name evidence="2" type="ORF">HYN49_10075</name>
</gene>
<evidence type="ECO:0000256" key="1">
    <source>
        <dbReference type="SAM" id="SignalP"/>
    </source>
</evidence>
<dbReference type="RefSeq" id="WP_108903996.1">
    <property type="nucleotide sequence ID" value="NZ_CP029187.1"/>
</dbReference>
<dbReference type="EMBL" id="CP029187">
    <property type="protein sequence ID" value="AWI26218.1"/>
    <property type="molecule type" value="Genomic_DNA"/>
</dbReference>
<protein>
    <submittedName>
        <fullName evidence="2">Esterase</fullName>
    </submittedName>
</protein>
<accession>A0A2S1SII4</accession>
<dbReference type="SUPFAM" id="SSF53474">
    <property type="entry name" value="alpha/beta-Hydrolases"/>
    <property type="match status" value="1"/>
</dbReference>
<feature type="signal peptide" evidence="1">
    <location>
        <begin position="1"/>
        <end position="19"/>
    </location>
</feature>
<dbReference type="KEGG" id="fpal:HYN49_10075"/>
<proteinExistence type="predicted"/>
<sequence length="287" mass="32251">MRRLLLLVAVFLISATSFAAKVDTLDIKSTAMDRTLHAAVALPDSYAKSKGNYPVLYLLHGAWGHFNDWLKKTPDLNTVKDLADKYNIIIVMPEGEAFSFYIDSPTLKTSQFETFITKEVIAKIDGTYRTIANRNGRVITGLSMGGHGAMYLSVRHPDLYCAAGSMSGALDMGTIRKVESADEVNKMFKEVYGPEPPSDEELKSHAVIGMVDQFKANNMPLIIDIGVDDFLIESNREFHRRLVYEKIPHDYIERPGGHTWQYWQDSLPYQVLFFSKVFKGNGSAVKN</sequence>
<evidence type="ECO:0000313" key="2">
    <source>
        <dbReference type="EMBL" id="AWI26218.1"/>
    </source>
</evidence>
<dbReference type="AlphaFoldDB" id="A0A2S1SII4"/>
<dbReference type="OrthoDB" id="9803578at2"/>
<organism evidence="2 3">
    <name type="scientific">Flavobacterium pallidum</name>
    <dbReference type="NCBI Taxonomy" id="2172098"/>
    <lineage>
        <taxon>Bacteria</taxon>
        <taxon>Pseudomonadati</taxon>
        <taxon>Bacteroidota</taxon>
        <taxon>Flavobacteriia</taxon>
        <taxon>Flavobacteriales</taxon>
        <taxon>Flavobacteriaceae</taxon>
        <taxon>Flavobacterium</taxon>
    </lineage>
</organism>
<feature type="chain" id="PRO_5015535526" evidence="1">
    <location>
        <begin position="20"/>
        <end position="287"/>
    </location>
</feature>
<dbReference type="Proteomes" id="UP000244937">
    <property type="component" value="Chromosome"/>
</dbReference>
<dbReference type="PANTHER" id="PTHR48098:SF1">
    <property type="entry name" value="DIACYLGLYCEROL ACYLTRANSFERASE_MYCOLYLTRANSFERASE AG85A"/>
    <property type="match status" value="1"/>
</dbReference>
<dbReference type="Pfam" id="PF00756">
    <property type="entry name" value="Esterase"/>
    <property type="match status" value="1"/>
</dbReference>
<evidence type="ECO:0000313" key="3">
    <source>
        <dbReference type="Proteomes" id="UP000244937"/>
    </source>
</evidence>
<dbReference type="PANTHER" id="PTHR48098">
    <property type="entry name" value="ENTEROCHELIN ESTERASE-RELATED"/>
    <property type="match status" value="1"/>
</dbReference>
<keyword evidence="1" id="KW-0732">Signal</keyword>
<dbReference type="InterPro" id="IPR000801">
    <property type="entry name" value="Esterase-like"/>
</dbReference>
<dbReference type="GO" id="GO:0016747">
    <property type="term" value="F:acyltransferase activity, transferring groups other than amino-acyl groups"/>
    <property type="evidence" value="ECO:0007669"/>
    <property type="project" value="TreeGrafter"/>
</dbReference>
<keyword evidence="3" id="KW-1185">Reference proteome</keyword>
<dbReference type="InterPro" id="IPR050583">
    <property type="entry name" value="Mycobacterial_A85_antigen"/>
</dbReference>
<dbReference type="InterPro" id="IPR029058">
    <property type="entry name" value="AB_hydrolase_fold"/>
</dbReference>